<dbReference type="InterPro" id="IPR029063">
    <property type="entry name" value="SAM-dependent_MTases_sf"/>
</dbReference>
<dbReference type="GO" id="GO:0008168">
    <property type="term" value="F:methyltransferase activity"/>
    <property type="evidence" value="ECO:0007669"/>
    <property type="project" value="UniProtKB-KW"/>
</dbReference>
<dbReference type="CDD" id="cd02440">
    <property type="entry name" value="AdoMet_MTases"/>
    <property type="match status" value="1"/>
</dbReference>
<dbReference type="PATRIC" id="fig|1618662.3.peg.302"/>
<dbReference type="EMBL" id="LCKF01000013">
    <property type="protein sequence ID" value="KKT91364.1"/>
    <property type="molecule type" value="Genomic_DNA"/>
</dbReference>
<keyword evidence="2" id="KW-0808">Transferase</keyword>
<keyword evidence="3" id="KW-0949">S-adenosyl-L-methionine</keyword>
<organism evidence="5 6">
    <name type="scientific">Candidatus Jorgensenbacteria bacterium GW2011_GWA2_45_13</name>
    <dbReference type="NCBI Taxonomy" id="1618662"/>
    <lineage>
        <taxon>Bacteria</taxon>
        <taxon>Candidatus Joergenseniibacteriota</taxon>
    </lineage>
</organism>
<dbReference type="PANTHER" id="PTHR43042:SF2">
    <property type="entry name" value="SAM-DEPENDENT METHYLTRANSFERASE"/>
    <property type="match status" value="1"/>
</dbReference>
<dbReference type="GO" id="GO:0032259">
    <property type="term" value="P:methylation"/>
    <property type="evidence" value="ECO:0007669"/>
    <property type="project" value="UniProtKB-KW"/>
</dbReference>
<feature type="domain" description="S-adenosylmethionine-dependent methyltransferase" evidence="4">
    <location>
        <begin position="67"/>
        <end position="205"/>
    </location>
</feature>
<evidence type="ECO:0000256" key="3">
    <source>
        <dbReference type="ARBA" id="ARBA00022691"/>
    </source>
</evidence>
<accession>A0A0G1P4M1</accession>
<evidence type="ECO:0000256" key="1">
    <source>
        <dbReference type="ARBA" id="ARBA00022603"/>
    </source>
</evidence>
<dbReference type="PANTHER" id="PTHR43042">
    <property type="entry name" value="SAM-DEPENDENT METHYLTRANSFERASE"/>
    <property type="match status" value="1"/>
</dbReference>
<gene>
    <name evidence="5" type="ORF">UW92_C0013G0013</name>
</gene>
<evidence type="ECO:0000256" key="2">
    <source>
        <dbReference type="ARBA" id="ARBA00022679"/>
    </source>
</evidence>
<evidence type="ECO:0000313" key="6">
    <source>
        <dbReference type="Proteomes" id="UP000033966"/>
    </source>
</evidence>
<evidence type="ECO:0000259" key="4">
    <source>
        <dbReference type="Pfam" id="PF10672"/>
    </source>
</evidence>
<dbReference type="Gene3D" id="3.40.50.150">
    <property type="entry name" value="Vaccinia Virus protein VP39"/>
    <property type="match status" value="1"/>
</dbReference>
<protein>
    <recommendedName>
        <fullName evidence="4">S-adenosylmethionine-dependent methyltransferase domain-containing protein</fullName>
    </recommendedName>
</protein>
<dbReference type="SUPFAM" id="SSF53335">
    <property type="entry name" value="S-adenosyl-L-methionine-dependent methyltransferases"/>
    <property type="match status" value="1"/>
</dbReference>
<dbReference type="Proteomes" id="UP000033966">
    <property type="component" value="Unassembled WGS sequence"/>
</dbReference>
<keyword evidence="1" id="KW-0489">Methyltransferase</keyword>
<dbReference type="AlphaFoldDB" id="A0A0G1P4M1"/>
<reference evidence="5 6" key="1">
    <citation type="journal article" date="2015" name="Nature">
        <title>rRNA introns, odd ribosomes, and small enigmatic genomes across a large radiation of phyla.</title>
        <authorList>
            <person name="Brown C.T."/>
            <person name="Hug L.A."/>
            <person name="Thomas B.C."/>
            <person name="Sharon I."/>
            <person name="Castelle C.J."/>
            <person name="Singh A."/>
            <person name="Wilkins M.J."/>
            <person name="Williams K.H."/>
            <person name="Banfield J.F."/>
        </authorList>
    </citation>
    <scope>NUCLEOTIDE SEQUENCE [LARGE SCALE GENOMIC DNA]</scope>
</reference>
<dbReference type="InterPro" id="IPR013780">
    <property type="entry name" value="Glyco_hydro_b"/>
</dbReference>
<dbReference type="InterPro" id="IPR019614">
    <property type="entry name" value="SAM-dep_methyl-trfase"/>
</dbReference>
<evidence type="ECO:0000313" key="5">
    <source>
        <dbReference type="EMBL" id="KKT91364.1"/>
    </source>
</evidence>
<sequence length="291" mass="32575">MKKLTLLETLPERDYELLDSGGGEKLERYGKYVVSRPDPQALWEKHLSEVEWKQADARFLHRSERAAWIRKANLPEKWEASIGGIEFRVKLAAFKHVGVFPEQAPNWKWMRNTIRGTRKKTSVLNLFGYTGGATIAALQAGAEVCHVDGSKAAIGWARENAELSGVGKNSVRWILDDARAFLAREKKRGRKYDGIVMDPPAFGHGPKGELWKIENHFLELLTLAKGVLSDDPRFILLNGYASGYSALAYANNIADMAEGKNGVLEQGELSIVESKNDRHLPCGIFARWNVS</sequence>
<proteinExistence type="predicted"/>
<comment type="caution">
    <text evidence="5">The sequence shown here is derived from an EMBL/GenBank/DDBJ whole genome shotgun (WGS) entry which is preliminary data.</text>
</comment>
<dbReference type="Pfam" id="PF10672">
    <property type="entry name" value="Methyltrans_SAM"/>
    <property type="match status" value="1"/>
</dbReference>
<dbReference type="Gene3D" id="2.60.40.1180">
    <property type="entry name" value="Golgi alpha-mannosidase II"/>
    <property type="match status" value="1"/>
</dbReference>
<name>A0A0G1P4M1_9BACT</name>